<feature type="compositionally biased region" description="Basic and acidic residues" evidence="1">
    <location>
        <begin position="8"/>
        <end position="21"/>
    </location>
</feature>
<reference evidence="2 3" key="1">
    <citation type="submission" date="2021-11" db="EMBL/GenBank/DDBJ databases">
        <title>Draft genome sequence of Actinomycetospora sp. SF1 isolated from the rhizosphere soil.</title>
        <authorList>
            <person name="Duangmal K."/>
            <person name="Chantavorakit T."/>
        </authorList>
    </citation>
    <scope>NUCLEOTIDE SEQUENCE [LARGE SCALE GENOMIC DNA]</scope>
    <source>
        <strain evidence="2 3">TBRC 5722</strain>
    </source>
</reference>
<protein>
    <submittedName>
        <fullName evidence="2">Uncharacterized protein</fullName>
    </submittedName>
</protein>
<evidence type="ECO:0000256" key="1">
    <source>
        <dbReference type="SAM" id="MobiDB-lite"/>
    </source>
</evidence>
<keyword evidence="3" id="KW-1185">Reference proteome</keyword>
<evidence type="ECO:0000313" key="2">
    <source>
        <dbReference type="EMBL" id="MCD2195109.1"/>
    </source>
</evidence>
<gene>
    <name evidence="2" type="ORF">LQ327_17215</name>
</gene>
<dbReference type="Proteomes" id="UP001199469">
    <property type="component" value="Unassembled WGS sequence"/>
</dbReference>
<comment type="caution">
    <text evidence="2">The sequence shown here is derived from an EMBL/GenBank/DDBJ whole genome shotgun (WGS) entry which is preliminary data.</text>
</comment>
<accession>A0ABS8PAG5</accession>
<name>A0ABS8PAG5_9PSEU</name>
<proteinExistence type="predicted"/>
<sequence>MDTSAGAEPRDRVRAAERAPRFPDGPGERFAGWSVMGLPFRSGHCLALRHFASSIGPTFRSVWHRDPQDRWTMYADTEPRNACIRYFGGRLDREESAPIEIVWDGPRSFTVTVPGHLRWQVDLASTVATRLMTLAGGAMPARLWRSDPVLRVLASAAGALLGAGRLRLGGTAPNGQGFRASPRRLWVVPGSRAVVDGVDVGPVGPLPRQDRLGDFWLPQRGLLAIGGAVFETFDPARHSVATTRLAHARRRTP</sequence>
<dbReference type="EMBL" id="JAJNDB010000003">
    <property type="protein sequence ID" value="MCD2195109.1"/>
    <property type="molecule type" value="Genomic_DNA"/>
</dbReference>
<dbReference type="RefSeq" id="WP_230735828.1">
    <property type="nucleotide sequence ID" value="NZ_JAJNDB010000003.1"/>
</dbReference>
<feature type="region of interest" description="Disordered" evidence="1">
    <location>
        <begin position="1"/>
        <end position="23"/>
    </location>
</feature>
<organism evidence="2 3">
    <name type="scientific">Actinomycetospora endophytica</name>
    <dbReference type="NCBI Taxonomy" id="2291215"/>
    <lineage>
        <taxon>Bacteria</taxon>
        <taxon>Bacillati</taxon>
        <taxon>Actinomycetota</taxon>
        <taxon>Actinomycetes</taxon>
        <taxon>Pseudonocardiales</taxon>
        <taxon>Pseudonocardiaceae</taxon>
        <taxon>Actinomycetospora</taxon>
    </lineage>
</organism>
<evidence type="ECO:0000313" key="3">
    <source>
        <dbReference type="Proteomes" id="UP001199469"/>
    </source>
</evidence>